<organism evidence="1 2">
    <name type="scientific">Paenibacillus agri</name>
    <dbReference type="NCBI Taxonomy" id="2744309"/>
    <lineage>
        <taxon>Bacteria</taxon>
        <taxon>Bacillati</taxon>
        <taxon>Bacillota</taxon>
        <taxon>Bacilli</taxon>
        <taxon>Bacillales</taxon>
        <taxon>Paenibacillaceae</taxon>
        <taxon>Paenibacillus</taxon>
    </lineage>
</organism>
<dbReference type="InterPro" id="IPR025622">
    <property type="entry name" value="YqzE"/>
</dbReference>
<accession>A0A850EX34</accession>
<dbReference type="Pfam" id="PF14038">
    <property type="entry name" value="YqzE"/>
    <property type="match status" value="1"/>
</dbReference>
<proteinExistence type="predicted"/>
<dbReference type="Proteomes" id="UP000564806">
    <property type="component" value="Unassembled WGS sequence"/>
</dbReference>
<protein>
    <submittedName>
        <fullName evidence="1">YqzE family protein</fullName>
    </submittedName>
</protein>
<gene>
    <name evidence="1" type="ORF">HPT30_27365</name>
</gene>
<sequence>MASGGDELVKYITEKIVVFIEDPRSSIRSHKEMAKQPWSEKWFGMIPMGWSIWRGNWPRKEKDSVSSLNGHDA</sequence>
<dbReference type="EMBL" id="JABWCS010000221">
    <property type="protein sequence ID" value="NUU64074.1"/>
    <property type="molecule type" value="Genomic_DNA"/>
</dbReference>
<comment type="caution">
    <text evidence="1">The sequence shown here is derived from an EMBL/GenBank/DDBJ whole genome shotgun (WGS) entry which is preliminary data.</text>
</comment>
<name>A0A850EX34_9BACL</name>
<dbReference type="AlphaFoldDB" id="A0A850EX34"/>
<evidence type="ECO:0000313" key="1">
    <source>
        <dbReference type="EMBL" id="NUU64074.1"/>
    </source>
</evidence>
<keyword evidence="2" id="KW-1185">Reference proteome</keyword>
<evidence type="ECO:0000313" key="2">
    <source>
        <dbReference type="Proteomes" id="UP000564806"/>
    </source>
</evidence>
<dbReference type="RefSeq" id="WP_175374433.1">
    <property type="nucleotide sequence ID" value="NZ_JABWCS010000221.1"/>
</dbReference>
<reference evidence="1" key="1">
    <citation type="submission" date="2020-06" db="EMBL/GenBank/DDBJ databases">
        <title>Paenibacillus sp. nov., isolated from soil.</title>
        <authorList>
            <person name="Seo Y.L."/>
        </authorList>
    </citation>
    <scope>NUCLEOTIDE SEQUENCE [LARGE SCALE GENOMIC DNA]</scope>
    <source>
        <strain evidence="1">JW14</strain>
    </source>
</reference>